<evidence type="ECO:0000256" key="6">
    <source>
        <dbReference type="RuleBase" id="RU367028"/>
    </source>
</evidence>
<keyword evidence="9" id="KW-1185">Reference proteome</keyword>
<evidence type="ECO:0000256" key="5">
    <source>
        <dbReference type="ARBA" id="ARBA00023242"/>
    </source>
</evidence>
<evidence type="ECO:0000256" key="2">
    <source>
        <dbReference type="ARBA" id="ARBA00022491"/>
    </source>
</evidence>
<dbReference type="GO" id="GO:0005634">
    <property type="term" value="C:nucleus"/>
    <property type="evidence" value="ECO:0007669"/>
    <property type="project" value="UniProtKB-SubCell"/>
</dbReference>
<proteinExistence type="predicted"/>
<keyword evidence="4 6" id="KW-0804">Transcription</keyword>
<dbReference type="PANTHER" id="PTHR33057:SF26">
    <property type="entry name" value="TRANSCRIPTION REPRESSOR OFP13"/>
    <property type="match status" value="1"/>
</dbReference>
<protein>
    <recommendedName>
        <fullName evidence="6">Transcription repressor</fullName>
    </recommendedName>
    <alternativeName>
        <fullName evidence="6">Ovate family protein</fullName>
    </alternativeName>
</protein>
<keyword evidence="5 6" id="KW-0539">Nucleus</keyword>
<sequence>MGKGLTSFLSCKYPKTSSFRAGIGTGTGDSDAIYKTMNSMYLDSAYSEEEIEIEIDTEAEPETTSSIDEPEESVILHQIHSDRLFFEPNSTSCLILENTQKGENLKEEKTEKSSVPFKESFPMAMESTDPYTDFRISMEEMVAAHGLTDWIRLEELLVWYLRVNGKKNHTFIIQAFVDLLVGISSEESSSSSCITSSCITSSCITFDEVEGSES</sequence>
<evidence type="ECO:0000256" key="3">
    <source>
        <dbReference type="ARBA" id="ARBA00023015"/>
    </source>
</evidence>
<keyword evidence="3 6" id="KW-0805">Transcription regulation</keyword>
<organism evidence="8 9">
    <name type="scientific">Carex littledalei</name>
    <dbReference type="NCBI Taxonomy" id="544730"/>
    <lineage>
        <taxon>Eukaryota</taxon>
        <taxon>Viridiplantae</taxon>
        <taxon>Streptophyta</taxon>
        <taxon>Embryophyta</taxon>
        <taxon>Tracheophyta</taxon>
        <taxon>Spermatophyta</taxon>
        <taxon>Magnoliopsida</taxon>
        <taxon>Liliopsida</taxon>
        <taxon>Poales</taxon>
        <taxon>Cyperaceae</taxon>
        <taxon>Cyperoideae</taxon>
        <taxon>Cariceae</taxon>
        <taxon>Carex</taxon>
        <taxon>Carex subgen. Euthyceras</taxon>
    </lineage>
</organism>
<comment type="function">
    <text evidence="6">Transcriptional repressor that regulates multiple aspects of plant growth and development.</text>
</comment>
<dbReference type="InterPro" id="IPR038933">
    <property type="entry name" value="Ovate"/>
</dbReference>
<dbReference type="PROSITE" id="PS51754">
    <property type="entry name" value="OVATE"/>
    <property type="match status" value="1"/>
</dbReference>
<name>A0A833QCQ5_9POAL</name>
<gene>
    <name evidence="8" type="ORF">FCM35_KLT14031</name>
</gene>
<evidence type="ECO:0000259" key="7">
    <source>
        <dbReference type="PROSITE" id="PS51754"/>
    </source>
</evidence>
<comment type="caution">
    <text evidence="8">The sequence shown here is derived from an EMBL/GenBank/DDBJ whole genome shotgun (WGS) entry which is preliminary data.</text>
</comment>
<dbReference type="PANTHER" id="PTHR33057">
    <property type="entry name" value="TRANSCRIPTION REPRESSOR OFP7-RELATED"/>
    <property type="match status" value="1"/>
</dbReference>
<dbReference type="EMBL" id="SWLB01000026">
    <property type="protein sequence ID" value="KAF3321815.1"/>
    <property type="molecule type" value="Genomic_DNA"/>
</dbReference>
<dbReference type="Proteomes" id="UP000623129">
    <property type="component" value="Unassembled WGS sequence"/>
</dbReference>
<dbReference type="InterPro" id="IPR006458">
    <property type="entry name" value="Ovate_C"/>
</dbReference>
<evidence type="ECO:0000313" key="8">
    <source>
        <dbReference type="EMBL" id="KAF3321815.1"/>
    </source>
</evidence>
<dbReference type="Pfam" id="PF04844">
    <property type="entry name" value="Ovate"/>
    <property type="match status" value="1"/>
</dbReference>
<evidence type="ECO:0000256" key="1">
    <source>
        <dbReference type="ARBA" id="ARBA00004123"/>
    </source>
</evidence>
<accession>A0A833QCQ5</accession>
<feature type="domain" description="OVATE" evidence="7">
    <location>
        <begin position="123"/>
        <end position="182"/>
    </location>
</feature>
<comment type="subcellular location">
    <subcellularLocation>
        <location evidence="1 6">Nucleus</location>
    </subcellularLocation>
</comment>
<evidence type="ECO:0000256" key="4">
    <source>
        <dbReference type="ARBA" id="ARBA00023163"/>
    </source>
</evidence>
<dbReference type="GO" id="GO:0045892">
    <property type="term" value="P:negative regulation of DNA-templated transcription"/>
    <property type="evidence" value="ECO:0007669"/>
    <property type="project" value="UniProtKB-UniRule"/>
</dbReference>
<reference evidence="8" key="1">
    <citation type="submission" date="2020-01" db="EMBL/GenBank/DDBJ databases">
        <title>Genome sequence of Kobresia littledalei, the first chromosome-level genome in the family Cyperaceae.</title>
        <authorList>
            <person name="Qu G."/>
        </authorList>
    </citation>
    <scope>NUCLEOTIDE SEQUENCE</scope>
    <source>
        <strain evidence="8">C.B.Clarke</strain>
        <tissue evidence="8">Leaf</tissue>
    </source>
</reference>
<keyword evidence="2 6" id="KW-0678">Repressor</keyword>
<evidence type="ECO:0000313" key="9">
    <source>
        <dbReference type="Proteomes" id="UP000623129"/>
    </source>
</evidence>
<dbReference type="NCBIfam" id="TIGR01568">
    <property type="entry name" value="A_thal_3678"/>
    <property type="match status" value="1"/>
</dbReference>
<dbReference type="OrthoDB" id="689823at2759"/>
<dbReference type="AlphaFoldDB" id="A0A833QCQ5"/>